<evidence type="ECO:0000256" key="4">
    <source>
        <dbReference type="ARBA" id="ARBA00022692"/>
    </source>
</evidence>
<organism evidence="9 10">
    <name type="scientific">Mesobaculum littorinae</name>
    <dbReference type="NCBI Taxonomy" id="2486419"/>
    <lineage>
        <taxon>Bacteria</taxon>
        <taxon>Pseudomonadati</taxon>
        <taxon>Pseudomonadota</taxon>
        <taxon>Alphaproteobacteria</taxon>
        <taxon>Rhodobacterales</taxon>
        <taxon>Roseobacteraceae</taxon>
        <taxon>Mesobaculum</taxon>
    </lineage>
</organism>
<dbReference type="Pfam" id="PF02470">
    <property type="entry name" value="MlaD"/>
    <property type="match status" value="1"/>
</dbReference>
<keyword evidence="4 7" id="KW-0812">Transmembrane</keyword>
<keyword evidence="3" id="KW-0997">Cell inner membrane</keyword>
<dbReference type="PANTHER" id="PTHR30462">
    <property type="entry name" value="INTERMEMBRANE TRANSPORT PROTEIN PQIB-RELATED"/>
    <property type="match status" value="1"/>
</dbReference>
<comment type="subcellular location">
    <subcellularLocation>
        <location evidence="1">Cell inner membrane</location>
    </subcellularLocation>
</comment>
<dbReference type="Proteomes" id="UP000285908">
    <property type="component" value="Unassembled WGS sequence"/>
</dbReference>
<comment type="caution">
    <text evidence="9">The sequence shown here is derived from an EMBL/GenBank/DDBJ whole genome shotgun (WGS) entry which is preliminary data.</text>
</comment>
<evidence type="ECO:0000256" key="7">
    <source>
        <dbReference type="SAM" id="Phobius"/>
    </source>
</evidence>
<dbReference type="RefSeq" id="WP_127906125.1">
    <property type="nucleotide sequence ID" value="NZ_RQXX01000002.1"/>
</dbReference>
<evidence type="ECO:0000259" key="8">
    <source>
        <dbReference type="Pfam" id="PF02470"/>
    </source>
</evidence>
<dbReference type="InterPro" id="IPR003399">
    <property type="entry name" value="Mce/MlaD"/>
</dbReference>
<feature type="transmembrane region" description="Helical" evidence="7">
    <location>
        <begin position="21"/>
        <end position="40"/>
    </location>
</feature>
<keyword evidence="2" id="KW-1003">Cell membrane</keyword>
<evidence type="ECO:0000256" key="1">
    <source>
        <dbReference type="ARBA" id="ARBA00004533"/>
    </source>
</evidence>
<keyword evidence="5 7" id="KW-1133">Transmembrane helix</keyword>
<keyword evidence="6 7" id="KW-0472">Membrane</keyword>
<feature type="domain" description="Mce/MlaD" evidence="8">
    <location>
        <begin position="47"/>
        <end position="124"/>
    </location>
</feature>
<dbReference type="InterPro" id="IPR051800">
    <property type="entry name" value="PqiA-PqiB_transport"/>
</dbReference>
<evidence type="ECO:0000256" key="6">
    <source>
        <dbReference type="ARBA" id="ARBA00023136"/>
    </source>
</evidence>
<name>A0A438AJC7_9RHOB</name>
<accession>A0A438AJC7</accession>
<dbReference type="EMBL" id="RQXX01000002">
    <property type="protein sequence ID" value="RVV98891.1"/>
    <property type="molecule type" value="Genomic_DNA"/>
</dbReference>
<reference evidence="9 10" key="1">
    <citation type="submission" date="2018-11" db="EMBL/GenBank/DDBJ databases">
        <title>Mesobaculum littorinae gen. nov., sp. nov., isolated from Littorina scabra that represents a novel genus of the order Rhodobacteraceae.</title>
        <authorList>
            <person name="Li F."/>
        </authorList>
    </citation>
    <scope>NUCLEOTIDE SEQUENCE [LARGE SCALE GENOMIC DNA]</scope>
    <source>
        <strain evidence="9 10">M0103</strain>
    </source>
</reference>
<gene>
    <name evidence="9" type="ORF">EKE94_08350</name>
</gene>
<protein>
    <submittedName>
        <fullName evidence="9">MCE family protein</fullName>
    </submittedName>
</protein>
<evidence type="ECO:0000256" key="2">
    <source>
        <dbReference type="ARBA" id="ARBA00022475"/>
    </source>
</evidence>
<evidence type="ECO:0000256" key="3">
    <source>
        <dbReference type="ARBA" id="ARBA00022519"/>
    </source>
</evidence>
<evidence type="ECO:0000256" key="5">
    <source>
        <dbReference type="ARBA" id="ARBA00022989"/>
    </source>
</evidence>
<evidence type="ECO:0000313" key="9">
    <source>
        <dbReference type="EMBL" id="RVV98891.1"/>
    </source>
</evidence>
<dbReference type="GO" id="GO:0005886">
    <property type="term" value="C:plasma membrane"/>
    <property type="evidence" value="ECO:0007669"/>
    <property type="project" value="UniProtKB-SubCell"/>
</dbReference>
<evidence type="ECO:0000313" key="10">
    <source>
        <dbReference type="Proteomes" id="UP000285908"/>
    </source>
</evidence>
<sequence>MTDTPPTPDMKPRRKPFLRGASVVWLVPVVALGTALWVGYRSLAERGPLIHISFDNASGVSAGETELRFRDVAVGLVEEVGFSESLDHVVVSVRLEPDVAPYVDESAQFWVVRPEVTTRGVTGLDTVLSGVFIQGQWDGDPNGLERDQDGLASAPLGELGRDGLRLTLRSNREDGFTENTPILFKGIEVGRIGPAQITQDGSAVFSDAIIFAPHDRLVTTATRFWDTSGFRFSLGPNGAEIDFNSIASLVAGGITFDTLVSGGDPVRDGLTFFVYPDEPTARNSVFDNPDGRTVSLSVVFDENVAGLSSGANVELGGIRVGRVANVGGYIDADRFGDRRARLQAVLDIQIGRLGLGDRPSTRDALDYLADRVQNGLRARLANASILTGGLKVELAEVDDATPAQLDLDADPYPQLPTAPGDIRDVSATAEGVFDRINALPVEELLDSAVTFLDTATALVGNDDIQATPGDLRALLGDMRGVVASDEVQNLPGDVSGLVAELQATVVDLRATIAQVNEAQAVERIVAAVERAEETLAETTEGVPSLLTEFEGLAADARALPLEALITRATMALNTVEGFVASEGTQALPADVSAALADLRGLVNDTRGLVTSPQVQEVPGAVTALLDELQGTVAELRSTVAQVNEAQGVERLLTAIDAVDLAAEDVSTSIEGVPALVAELESVAASANELPLEELTNRASALLATADSVLGSEATRALPTELNAALADLRRLLNQTTDFVASDELQAIPGDVSALLAELQGTVGDLRGVVAEVQAAGLATRLTETLEAAEATARDISGATAGVPDLIAELQGVAAEARNLPLTDLVARTTDLIDKFNELAGSEETGRLPERLNGVLSEVEATLTELRDGGAINNVNSALTSAEAAARAIEDGAASVPGLISQINTLLAQAGTTLGGYSETSETNRQIRAALNDVQRAAEAVTSLARAIERRPNSIILGR</sequence>
<keyword evidence="10" id="KW-1185">Reference proteome</keyword>
<dbReference type="OrthoDB" id="9806984at2"/>
<dbReference type="PANTHER" id="PTHR30462:SF2">
    <property type="entry name" value="INTERMEMBRANE TRANSPORT PROTEIN PQIB"/>
    <property type="match status" value="1"/>
</dbReference>
<proteinExistence type="predicted"/>
<dbReference type="AlphaFoldDB" id="A0A438AJC7"/>